<dbReference type="EMBL" id="JARIHO010000034">
    <property type="protein sequence ID" value="KAJ7333420.1"/>
    <property type="molecule type" value="Genomic_DNA"/>
</dbReference>
<gene>
    <name evidence="2" type="ORF">DFH08DRAFT_966245</name>
</gene>
<evidence type="ECO:0000313" key="3">
    <source>
        <dbReference type="Proteomes" id="UP001218218"/>
    </source>
</evidence>
<proteinExistence type="predicted"/>
<name>A0AAD6ZPG9_9AGAR</name>
<reference evidence="2" key="1">
    <citation type="submission" date="2023-03" db="EMBL/GenBank/DDBJ databases">
        <title>Massive genome expansion in bonnet fungi (Mycena s.s.) driven by repeated elements and novel gene families across ecological guilds.</title>
        <authorList>
            <consortium name="Lawrence Berkeley National Laboratory"/>
            <person name="Harder C.B."/>
            <person name="Miyauchi S."/>
            <person name="Viragh M."/>
            <person name="Kuo A."/>
            <person name="Thoen E."/>
            <person name="Andreopoulos B."/>
            <person name="Lu D."/>
            <person name="Skrede I."/>
            <person name="Drula E."/>
            <person name="Henrissat B."/>
            <person name="Morin E."/>
            <person name="Kohler A."/>
            <person name="Barry K."/>
            <person name="LaButti K."/>
            <person name="Morin E."/>
            <person name="Salamov A."/>
            <person name="Lipzen A."/>
            <person name="Mereny Z."/>
            <person name="Hegedus B."/>
            <person name="Baldrian P."/>
            <person name="Stursova M."/>
            <person name="Weitz H."/>
            <person name="Taylor A."/>
            <person name="Grigoriev I.V."/>
            <person name="Nagy L.G."/>
            <person name="Martin F."/>
            <person name="Kauserud H."/>
        </authorList>
    </citation>
    <scope>NUCLEOTIDE SEQUENCE</scope>
    <source>
        <strain evidence="2">CBHHK002</strain>
    </source>
</reference>
<dbReference type="Proteomes" id="UP001218218">
    <property type="component" value="Unassembled WGS sequence"/>
</dbReference>
<protein>
    <submittedName>
        <fullName evidence="2">Uncharacterized protein</fullName>
    </submittedName>
</protein>
<feature type="region of interest" description="Disordered" evidence="1">
    <location>
        <begin position="92"/>
        <end position="115"/>
    </location>
</feature>
<accession>A0AAD6ZPG9</accession>
<evidence type="ECO:0000313" key="2">
    <source>
        <dbReference type="EMBL" id="KAJ7333420.1"/>
    </source>
</evidence>
<sequence>MSDFPFAQRLGYFGGKMQMRAEINRDLSESLAKLVPCSHDAIRPTHFGDRVLPGPMQNVGGGKKGLWGFGQCYQDLADTNIEVRDLLRARDEVAPTPKDPVSTTGIPRHFPDSDASQSPVQLLSVSLVRCFNIYHPGCQYGGQYFARSVDNWLTHLTSLPTPVVPSLFANPFSGPEFCHHSHFRTSTHPSPLFLRWLYFILPLTMCTAQITTTDSSSSTLARSSSLDLVYPPFLDILMPIRLDMEPLARMTVYPREKEPQDEVPMFFVADYHGTLLCIGFNTQVEGECYLDYIQTWTWQIGIPVAFANRLIFARF</sequence>
<organism evidence="2 3">
    <name type="scientific">Mycena albidolilacea</name>
    <dbReference type="NCBI Taxonomy" id="1033008"/>
    <lineage>
        <taxon>Eukaryota</taxon>
        <taxon>Fungi</taxon>
        <taxon>Dikarya</taxon>
        <taxon>Basidiomycota</taxon>
        <taxon>Agaricomycotina</taxon>
        <taxon>Agaricomycetes</taxon>
        <taxon>Agaricomycetidae</taxon>
        <taxon>Agaricales</taxon>
        <taxon>Marasmiineae</taxon>
        <taxon>Mycenaceae</taxon>
        <taxon>Mycena</taxon>
    </lineage>
</organism>
<keyword evidence="3" id="KW-1185">Reference proteome</keyword>
<dbReference type="AlphaFoldDB" id="A0AAD6ZPG9"/>
<comment type="caution">
    <text evidence="2">The sequence shown here is derived from an EMBL/GenBank/DDBJ whole genome shotgun (WGS) entry which is preliminary data.</text>
</comment>
<evidence type="ECO:0000256" key="1">
    <source>
        <dbReference type="SAM" id="MobiDB-lite"/>
    </source>
</evidence>